<sequence length="381" mass="41886">MSPPQDYTSPTTVVINRVLMANLEIQETTGHTEQCTTVEAFLAALQPSPEHRNYFFADVHPDPESPINFSQLPQGEFGLPLIPATGPESDNLLTADYHAFLLCGVSVQAYPDQLSASLVVDANYLPAPATLAEDVPGATYDLVHSMIDLAETIARNLGRSQVTSWCYLGNGDNPFANFWSRAWSDHGYIVAHREDQYLVEMSENSSELVSPADLAGIKVHCYDEAGCPDYLLPALCQLLDIAERDIPAGDLGLSDTAWTSDRVRSEEKSAQDGNYRSINVLLTNEQNQPVALSQISQHHSDMPEVASQVLTVVMPEWRRNGIGTAVKRIAWHQVRELWPQVRSIGTSMAPDNSGMLAINNGLGMTRVSRSCCWMKDLKAVS</sequence>
<keyword evidence="2" id="KW-1185">Reference proteome</keyword>
<dbReference type="EMBL" id="CP046884">
    <property type="protein sequence ID" value="QNQ90401.1"/>
    <property type="molecule type" value="Genomic_DNA"/>
</dbReference>
<accession>A0A7H0SPC6</accession>
<evidence type="ECO:0000313" key="2">
    <source>
        <dbReference type="Proteomes" id="UP000516320"/>
    </source>
</evidence>
<dbReference type="Proteomes" id="UP000516320">
    <property type="component" value="Chromosome"/>
</dbReference>
<gene>
    <name evidence="1" type="ORF">GP475_06960</name>
</gene>
<proteinExistence type="predicted"/>
<dbReference type="Gene3D" id="3.40.630.30">
    <property type="match status" value="1"/>
</dbReference>
<dbReference type="KEGG" id="cpoy:GP475_06960"/>
<reference evidence="1 2" key="1">
    <citation type="submission" date="2019-12" db="EMBL/GenBank/DDBJ databases">
        <title>Corynebacterium sp. nov., isolated from feces of the Anser Albifrons in China.</title>
        <authorList>
            <person name="Liu Q."/>
        </authorList>
    </citation>
    <scope>NUCLEOTIDE SEQUENCE [LARGE SCALE GENOMIC DNA]</scope>
    <source>
        <strain evidence="1 2">4H37-19</strain>
    </source>
</reference>
<name>A0A7H0SPC6_9CORY</name>
<dbReference type="InterPro" id="IPR016181">
    <property type="entry name" value="Acyl_CoA_acyltransferase"/>
</dbReference>
<evidence type="ECO:0008006" key="3">
    <source>
        <dbReference type="Google" id="ProtNLM"/>
    </source>
</evidence>
<dbReference type="SUPFAM" id="SSF55729">
    <property type="entry name" value="Acyl-CoA N-acyltransferases (Nat)"/>
    <property type="match status" value="1"/>
</dbReference>
<organism evidence="1 2">
    <name type="scientific">Corynebacterium poyangense</name>
    <dbReference type="NCBI Taxonomy" id="2684405"/>
    <lineage>
        <taxon>Bacteria</taxon>
        <taxon>Bacillati</taxon>
        <taxon>Actinomycetota</taxon>
        <taxon>Actinomycetes</taxon>
        <taxon>Mycobacteriales</taxon>
        <taxon>Corynebacteriaceae</taxon>
        <taxon>Corynebacterium</taxon>
    </lineage>
</organism>
<evidence type="ECO:0000313" key="1">
    <source>
        <dbReference type="EMBL" id="QNQ90401.1"/>
    </source>
</evidence>
<dbReference type="AlphaFoldDB" id="A0A7H0SPC6"/>
<dbReference type="RefSeq" id="WP_187973717.1">
    <property type="nucleotide sequence ID" value="NZ_CP046884.1"/>
</dbReference>
<protein>
    <recommendedName>
        <fullName evidence="3">N-acetyltransferase domain-containing protein</fullName>
    </recommendedName>
</protein>